<dbReference type="RefSeq" id="WP_187580213.1">
    <property type="nucleotide sequence ID" value="NZ_CP060713.1"/>
</dbReference>
<dbReference type="SUPFAM" id="SSF88946">
    <property type="entry name" value="Sigma2 domain of RNA polymerase sigma factors"/>
    <property type="match status" value="1"/>
</dbReference>
<dbReference type="InterPro" id="IPR013249">
    <property type="entry name" value="RNA_pol_sigma70_r4_t2"/>
</dbReference>
<dbReference type="SUPFAM" id="SSF88659">
    <property type="entry name" value="Sigma3 and sigma4 domains of RNA polymerase sigma factors"/>
    <property type="match status" value="1"/>
</dbReference>
<dbReference type="Gene3D" id="1.10.1740.10">
    <property type="match status" value="1"/>
</dbReference>
<evidence type="ECO:0000313" key="11">
    <source>
        <dbReference type="EMBL" id="QNN54373.1"/>
    </source>
</evidence>
<proteinExistence type="inferred from homology"/>
<comment type="similarity">
    <text evidence="1 7">Belongs to the sigma-70 factor family. ECF subfamily.</text>
</comment>
<dbReference type="InterPro" id="IPR039425">
    <property type="entry name" value="RNA_pol_sigma-70-like"/>
</dbReference>
<dbReference type="GO" id="GO:0016987">
    <property type="term" value="F:sigma factor activity"/>
    <property type="evidence" value="ECO:0007669"/>
    <property type="project" value="UniProtKB-KW"/>
</dbReference>
<dbReference type="EMBL" id="CP060713">
    <property type="protein sequence ID" value="QNN54373.1"/>
    <property type="molecule type" value="Genomic_DNA"/>
</dbReference>
<dbReference type="KEGG" id="nmes:H9L09_08615"/>
<dbReference type="Gene3D" id="1.10.10.10">
    <property type="entry name" value="Winged helix-like DNA-binding domain superfamily/Winged helix DNA-binding domain"/>
    <property type="match status" value="1"/>
</dbReference>
<dbReference type="InterPro" id="IPR014305">
    <property type="entry name" value="RNA_pol_sigma-G_actinobac"/>
</dbReference>
<evidence type="ECO:0000256" key="4">
    <source>
        <dbReference type="ARBA" id="ARBA00023082"/>
    </source>
</evidence>
<dbReference type="InterPro" id="IPR000838">
    <property type="entry name" value="RNA_pol_sigma70_ECF_CS"/>
</dbReference>
<dbReference type="NCBIfam" id="TIGR02960">
    <property type="entry name" value="SigX5"/>
    <property type="match status" value="1"/>
</dbReference>
<organism evidence="11 12">
    <name type="scientific">Nocardioides mesophilus</name>
    <dbReference type="NCBI Taxonomy" id="433659"/>
    <lineage>
        <taxon>Bacteria</taxon>
        <taxon>Bacillati</taxon>
        <taxon>Actinomycetota</taxon>
        <taxon>Actinomycetes</taxon>
        <taxon>Propionibacteriales</taxon>
        <taxon>Nocardioidaceae</taxon>
        <taxon>Nocardioides</taxon>
    </lineage>
</organism>
<evidence type="ECO:0000256" key="2">
    <source>
        <dbReference type="ARBA" id="ARBA00011344"/>
    </source>
</evidence>
<dbReference type="InterPro" id="IPR013325">
    <property type="entry name" value="RNA_pol_sigma_r2"/>
</dbReference>
<dbReference type="GO" id="GO:0006352">
    <property type="term" value="P:DNA-templated transcription initiation"/>
    <property type="evidence" value="ECO:0007669"/>
    <property type="project" value="InterPro"/>
</dbReference>
<evidence type="ECO:0000256" key="6">
    <source>
        <dbReference type="ARBA" id="ARBA00023163"/>
    </source>
</evidence>
<evidence type="ECO:0000256" key="3">
    <source>
        <dbReference type="ARBA" id="ARBA00023015"/>
    </source>
</evidence>
<reference evidence="11 12" key="1">
    <citation type="submission" date="2020-08" db="EMBL/GenBank/DDBJ databases">
        <title>Genome sequence of Nocardioides mesophilus KACC 16243T.</title>
        <authorList>
            <person name="Hyun D.-W."/>
            <person name="Bae J.-W."/>
        </authorList>
    </citation>
    <scope>NUCLEOTIDE SEQUENCE [LARGE SCALE GENOMIC DNA]</scope>
    <source>
        <strain evidence="11 12">KACC 16243</strain>
    </source>
</reference>
<feature type="compositionally biased region" description="Polar residues" evidence="8">
    <location>
        <begin position="1"/>
        <end position="11"/>
    </location>
</feature>
<dbReference type="InterPro" id="IPR036388">
    <property type="entry name" value="WH-like_DNA-bd_sf"/>
</dbReference>
<protein>
    <recommendedName>
        <fullName evidence="7">RNA polymerase sigma factor</fullName>
    </recommendedName>
</protein>
<dbReference type="SUPFAM" id="SSF54427">
    <property type="entry name" value="NTF2-like"/>
    <property type="match status" value="1"/>
</dbReference>
<gene>
    <name evidence="11" type="ORF">H9L09_08615</name>
</gene>
<feature type="region of interest" description="Disordered" evidence="8">
    <location>
        <begin position="1"/>
        <end position="34"/>
    </location>
</feature>
<evidence type="ECO:0000256" key="7">
    <source>
        <dbReference type="RuleBase" id="RU000716"/>
    </source>
</evidence>
<dbReference type="InterPro" id="IPR032710">
    <property type="entry name" value="NTF2-like_dom_sf"/>
</dbReference>
<dbReference type="NCBIfam" id="TIGR02937">
    <property type="entry name" value="sigma70-ECF"/>
    <property type="match status" value="1"/>
</dbReference>
<dbReference type="Pfam" id="PF04542">
    <property type="entry name" value="Sigma70_r2"/>
    <property type="match status" value="1"/>
</dbReference>
<feature type="domain" description="RNA polymerase sigma factor 70 region 4 type 2" evidence="10">
    <location>
        <begin position="152"/>
        <end position="201"/>
    </location>
</feature>
<evidence type="ECO:0000256" key="1">
    <source>
        <dbReference type="ARBA" id="ARBA00010641"/>
    </source>
</evidence>
<dbReference type="Pfam" id="PF08281">
    <property type="entry name" value="Sigma70_r4_2"/>
    <property type="match status" value="1"/>
</dbReference>
<accession>A0A7G9RFJ8</accession>
<dbReference type="NCBIfam" id="NF006089">
    <property type="entry name" value="PRK08241.1"/>
    <property type="match status" value="1"/>
</dbReference>
<dbReference type="Proteomes" id="UP000515947">
    <property type="component" value="Chromosome"/>
</dbReference>
<dbReference type="GO" id="GO:0006950">
    <property type="term" value="P:response to stress"/>
    <property type="evidence" value="ECO:0007669"/>
    <property type="project" value="UniProtKB-ARBA"/>
</dbReference>
<keyword evidence="6 7" id="KW-0804">Transcription</keyword>
<feature type="domain" description="RNA polymerase sigma-70 region 2" evidence="9">
    <location>
        <begin position="39"/>
        <end position="102"/>
    </location>
</feature>
<name>A0A7G9RFJ8_9ACTN</name>
<evidence type="ECO:0000256" key="5">
    <source>
        <dbReference type="ARBA" id="ARBA00023125"/>
    </source>
</evidence>
<dbReference type="Gene3D" id="3.10.450.50">
    <property type="match status" value="1"/>
</dbReference>
<comment type="subunit">
    <text evidence="2">Interacts transiently with the RNA polymerase catalytic core formed by RpoA, RpoB, RpoC and RpoZ (2 alpha, 1 beta, 1 beta' and 1 omega subunit) to form the RNA polymerase holoenzyme that can initiate transcription.</text>
</comment>
<dbReference type="GO" id="GO:0003677">
    <property type="term" value="F:DNA binding"/>
    <property type="evidence" value="ECO:0007669"/>
    <property type="project" value="UniProtKB-KW"/>
</dbReference>
<dbReference type="PANTHER" id="PTHR43133">
    <property type="entry name" value="RNA POLYMERASE ECF-TYPE SIGMA FACTO"/>
    <property type="match status" value="1"/>
</dbReference>
<dbReference type="PROSITE" id="PS01063">
    <property type="entry name" value="SIGMA70_ECF"/>
    <property type="match status" value="1"/>
</dbReference>
<evidence type="ECO:0000313" key="12">
    <source>
        <dbReference type="Proteomes" id="UP000515947"/>
    </source>
</evidence>
<keyword evidence="4 7" id="KW-0731">Sigma factor</keyword>
<evidence type="ECO:0000259" key="9">
    <source>
        <dbReference type="Pfam" id="PF04542"/>
    </source>
</evidence>
<dbReference type="InterPro" id="IPR013324">
    <property type="entry name" value="RNA_pol_sigma_r3/r4-like"/>
</dbReference>
<keyword evidence="12" id="KW-1185">Reference proteome</keyword>
<dbReference type="InterPro" id="IPR007627">
    <property type="entry name" value="RNA_pol_sigma70_r2"/>
</dbReference>
<dbReference type="PANTHER" id="PTHR43133:SF65">
    <property type="entry name" value="ECF RNA POLYMERASE SIGMA FACTOR SIGG"/>
    <property type="match status" value="1"/>
</dbReference>
<dbReference type="AlphaFoldDB" id="A0A7G9RFJ8"/>
<evidence type="ECO:0000256" key="8">
    <source>
        <dbReference type="SAM" id="MobiDB-lite"/>
    </source>
</evidence>
<keyword evidence="5 7" id="KW-0238">DNA-binding</keyword>
<sequence>MTQTQTGIQAETGTGTPGGTPAGAPAPDRGDFTTVADPFRRELLAHCYRMTGSVHDAEDLVQETYLRAWRAYHSFEGRSSVRTWLHRIATNVCLTALEGKDRRPLPTGLGQPGSTAGDPLDERAEVPWLEPAPDALVADPADAAEAREGIRLAFVAALQHLPARQRAVLILRDVLRWKAAEVAEALETTPAAVNSALQRAHAQMDRVRVAGETADEPTPEQRELLDRYVQAFWDKDIDTIVSMLTREAVWEMPPFAGWYQGAENIGRLIDTQCPGQTYDMPMLPTRANGQPAFGLYMRTPAGDFVPFQLQVLTFEGPRVAHVAAFFSPGLFELFGLPERLPAREPEGH</sequence>
<evidence type="ECO:0000259" key="10">
    <source>
        <dbReference type="Pfam" id="PF08281"/>
    </source>
</evidence>
<dbReference type="InterPro" id="IPR014284">
    <property type="entry name" value="RNA_pol_sigma-70_dom"/>
</dbReference>
<keyword evidence="3 7" id="KW-0805">Transcription regulation</keyword>